<reference evidence="1" key="2">
    <citation type="submission" date="2025-03" db="EMBL/GenBank/DDBJ databases">
        <authorList>
            <consortium name="ELIXIR-Norway"/>
            <consortium name="Elixir Norway"/>
        </authorList>
    </citation>
    <scope>NUCLEOTIDE SEQUENCE</scope>
</reference>
<accession>A0AC59ZL60</accession>
<name>A0AC59ZL60_RANTA</name>
<dbReference type="EMBL" id="OX596114">
    <property type="protein sequence ID" value="CAN0459605.1"/>
    <property type="molecule type" value="Genomic_DNA"/>
</dbReference>
<evidence type="ECO:0000313" key="1">
    <source>
        <dbReference type="EMBL" id="CAN0459605.1"/>
    </source>
</evidence>
<dbReference type="Proteomes" id="UP001162501">
    <property type="component" value="Chromosome 30"/>
</dbReference>
<evidence type="ECO:0000313" key="2">
    <source>
        <dbReference type="Proteomes" id="UP001162501"/>
    </source>
</evidence>
<organism evidence="1 2">
    <name type="scientific">Rangifer tarandus platyrhynchus</name>
    <name type="common">Svalbard reindeer</name>
    <dbReference type="NCBI Taxonomy" id="3082113"/>
    <lineage>
        <taxon>Eukaryota</taxon>
        <taxon>Metazoa</taxon>
        <taxon>Chordata</taxon>
        <taxon>Craniata</taxon>
        <taxon>Vertebrata</taxon>
        <taxon>Euteleostomi</taxon>
        <taxon>Mammalia</taxon>
        <taxon>Eutheria</taxon>
        <taxon>Laurasiatheria</taxon>
        <taxon>Artiodactyla</taxon>
        <taxon>Ruminantia</taxon>
        <taxon>Pecora</taxon>
        <taxon>Cervidae</taxon>
        <taxon>Odocoileinae</taxon>
        <taxon>Rangifer</taxon>
    </lineage>
</organism>
<protein>
    <submittedName>
        <fullName evidence="1">Uncharacterized protein</fullName>
    </submittedName>
</protein>
<reference evidence="1" key="1">
    <citation type="submission" date="2023-05" db="EMBL/GenBank/DDBJ databases">
        <authorList>
            <consortium name="ELIXIR-Norway"/>
        </authorList>
    </citation>
    <scope>NUCLEOTIDE SEQUENCE</scope>
</reference>
<proteinExistence type="predicted"/>
<gene>
    <name evidence="1" type="ORF">MRATA1EN22A_LOCUS19918</name>
</gene>
<sequence length="160" mass="18474">MVTCRPSFPAVSSDARLEEFLNQSPFYFWINGDRIDSLMENDRQQSHAMDIMEDSINQASNIMNELFQDQFFPQRPQDTQYYFPFSSFPRQPDANLLCLQNHLKGPDSDCSANNPTQTLLRQQLNASLQLAEKFSRLYSQLLQSYQQKDAQHVSPAQAAE</sequence>